<keyword evidence="1" id="KW-0732">Signal</keyword>
<comment type="caution">
    <text evidence="2">The sequence shown here is derived from an EMBL/GenBank/DDBJ whole genome shotgun (WGS) entry which is preliminary data.</text>
</comment>
<accession>D1W6N0</accession>
<dbReference type="AlphaFoldDB" id="D1W6N0"/>
<name>D1W6N0_9BACT</name>
<evidence type="ECO:0000313" key="3">
    <source>
        <dbReference type="Proteomes" id="UP000005283"/>
    </source>
</evidence>
<evidence type="ECO:0000313" key="2">
    <source>
        <dbReference type="EMBL" id="EFA91835.1"/>
    </source>
</evidence>
<sequence>MKRIKLIGSNLALFAVLLATIGCTRTTGTEGSDTSETKIDHLIIKEVFYIGHEYTKLQNGKIAKYGGYNFYDKDQYIVIYNPTDEVKYLDGMALAIHGIIPGEPKREFALGDDFRDKYFGIQSLAMFPTDQQGSGKMYPIMPGESKVIAAFAIDHAETFKAEIKEQEKMAKEEATEDYPYIPSVYKGMDEFINLSKADFEWTNVNYLNSEDQKLNNPQVKDMQPILVVDDEPVLQFPTILAEDVCIALIEVPWTTEDFRANRKEDKANKKPGYQHRIYTNNGAAGLEVTEVPMMKVIDCVTICPTKPQMIPCEKMDKGYHGVTTTPLKAVPNQQWNKYSGLAIARKWDGKKFVDGNNSTQDFEVIYATLGKKQGKPTIEKGNQNQPSK</sequence>
<dbReference type="InterPro" id="IPR032627">
    <property type="entry name" value="DUF4876"/>
</dbReference>
<gene>
    <name evidence="2" type="ORF">HMPREF0650_1872</name>
</gene>
<feature type="chain" id="PRO_5003026871" description="DUF4876 domain-containing protein" evidence="1">
    <location>
        <begin position="22"/>
        <end position="388"/>
    </location>
</feature>
<reference evidence="2 3" key="1">
    <citation type="submission" date="2009-12" db="EMBL/GenBank/DDBJ databases">
        <title>Genome Sequence of Prevotella buccalis ATCC 35310.</title>
        <authorList>
            <person name="Durkin A.S."/>
            <person name="Madupu R."/>
            <person name="Torralba M."/>
            <person name="Methe B."/>
            <person name="Sutton G."/>
            <person name="Strausberg R.L."/>
            <person name="Nelson K.E."/>
        </authorList>
    </citation>
    <scope>NUCLEOTIDE SEQUENCE [LARGE SCALE GENOMIC DNA]</scope>
    <source>
        <strain evidence="2 3">ATCC 35310</strain>
    </source>
</reference>
<dbReference type="Pfam" id="PF16215">
    <property type="entry name" value="DUF4876"/>
    <property type="match status" value="1"/>
</dbReference>
<evidence type="ECO:0008006" key="4">
    <source>
        <dbReference type="Google" id="ProtNLM"/>
    </source>
</evidence>
<evidence type="ECO:0000256" key="1">
    <source>
        <dbReference type="SAM" id="SignalP"/>
    </source>
</evidence>
<dbReference type="STRING" id="679190.HMPREF0650_1872"/>
<keyword evidence="3" id="KW-1185">Reference proteome</keyword>
<protein>
    <recommendedName>
        <fullName evidence="4">DUF4876 domain-containing protein</fullName>
    </recommendedName>
</protein>
<feature type="signal peptide" evidence="1">
    <location>
        <begin position="1"/>
        <end position="21"/>
    </location>
</feature>
<proteinExistence type="predicted"/>
<dbReference type="EMBL" id="ADEG01000068">
    <property type="protein sequence ID" value="EFA91835.1"/>
    <property type="molecule type" value="Genomic_DNA"/>
</dbReference>
<dbReference type="Proteomes" id="UP000005283">
    <property type="component" value="Unassembled WGS sequence"/>
</dbReference>
<dbReference type="PROSITE" id="PS51257">
    <property type="entry name" value="PROKAR_LIPOPROTEIN"/>
    <property type="match status" value="1"/>
</dbReference>
<organism evidence="2 3">
    <name type="scientific">Hoylesella buccalis ATCC 35310</name>
    <dbReference type="NCBI Taxonomy" id="679190"/>
    <lineage>
        <taxon>Bacteria</taxon>
        <taxon>Pseudomonadati</taxon>
        <taxon>Bacteroidota</taxon>
        <taxon>Bacteroidia</taxon>
        <taxon>Bacteroidales</taxon>
        <taxon>Prevotellaceae</taxon>
        <taxon>Hoylesella</taxon>
    </lineage>
</organism>
<dbReference type="RefSeq" id="WP_004349723.1">
    <property type="nucleotide sequence ID" value="NZ_ADEG01000068.1"/>
</dbReference>